<comment type="caution">
    <text evidence="1">The sequence shown here is derived from an EMBL/GenBank/DDBJ whole genome shotgun (WGS) entry which is preliminary data.</text>
</comment>
<dbReference type="OrthoDB" id="1491293at2"/>
<evidence type="ECO:0000313" key="1">
    <source>
        <dbReference type="EMBL" id="PPK88732.1"/>
    </source>
</evidence>
<proteinExistence type="predicted"/>
<protein>
    <submittedName>
        <fullName evidence="1">Uncharacterized protein</fullName>
    </submittedName>
</protein>
<keyword evidence="2" id="KW-1185">Reference proteome</keyword>
<organism evidence="1 2">
    <name type="scientific">Neolewinella xylanilytica</name>
    <dbReference type="NCBI Taxonomy" id="1514080"/>
    <lineage>
        <taxon>Bacteria</taxon>
        <taxon>Pseudomonadati</taxon>
        <taxon>Bacteroidota</taxon>
        <taxon>Saprospiria</taxon>
        <taxon>Saprospirales</taxon>
        <taxon>Lewinellaceae</taxon>
        <taxon>Neolewinella</taxon>
    </lineage>
</organism>
<dbReference type="AlphaFoldDB" id="A0A2S6IB90"/>
<accession>A0A2S6IB90</accession>
<sequence length="403" mass="44634">MSPASGVALLFPVFVFSCAPAPESDPGALPPDRVYALTEVRPLEFLNEGGRYGMLRLEISGDSARIYNPFTEYSQTLAAILADGAQETTDSVYLSYIPESDSTLSATLHTPAQIYQQRYRAVDAIPQGGWPTDLVGHTYRIVRDTGNWVVHLADIGGQRDKASMRILQSQLLQIDESDGRQVAERTYGFGMVEGERVYTSFLLPGGEDEALMRPKLAVTGQSADGKPALYVLGRDTINAEPVAVYHLEPYPSLLPEEMDEMAILDLLNRSRMVVGELPAEPDSIGIAYQVEVREHDPVLKRAEVAGIDIAFTADGAFTLFAGERIARQGRWSISPDRNFFFFLTPGMQAEGLTLISDYNESFLAFPLPLDVETERPRGVRLRSYYHPLVDVKFYHTTESGDLK</sequence>
<dbReference type="Proteomes" id="UP000237662">
    <property type="component" value="Unassembled WGS sequence"/>
</dbReference>
<dbReference type="EMBL" id="PTJC01000005">
    <property type="protein sequence ID" value="PPK88732.1"/>
    <property type="molecule type" value="Genomic_DNA"/>
</dbReference>
<dbReference type="RefSeq" id="WP_104419264.1">
    <property type="nucleotide sequence ID" value="NZ_PTJC01000005.1"/>
</dbReference>
<reference evidence="1 2" key="1">
    <citation type="submission" date="2018-02" db="EMBL/GenBank/DDBJ databases">
        <title>Genomic Encyclopedia of Archaeal and Bacterial Type Strains, Phase II (KMG-II): from individual species to whole genera.</title>
        <authorList>
            <person name="Goeker M."/>
        </authorList>
    </citation>
    <scope>NUCLEOTIDE SEQUENCE [LARGE SCALE GENOMIC DNA]</scope>
    <source>
        <strain evidence="1 2">DSM 29526</strain>
    </source>
</reference>
<name>A0A2S6IB90_9BACT</name>
<evidence type="ECO:0000313" key="2">
    <source>
        <dbReference type="Proteomes" id="UP000237662"/>
    </source>
</evidence>
<gene>
    <name evidence="1" type="ORF">CLV84_1703</name>
</gene>